<organism evidence="1 2">
    <name type="scientific">Phytohabitans suffuscus</name>
    <dbReference type="NCBI Taxonomy" id="624315"/>
    <lineage>
        <taxon>Bacteria</taxon>
        <taxon>Bacillati</taxon>
        <taxon>Actinomycetota</taxon>
        <taxon>Actinomycetes</taxon>
        <taxon>Micromonosporales</taxon>
        <taxon>Micromonosporaceae</taxon>
    </lineage>
</organism>
<proteinExistence type="predicted"/>
<evidence type="ECO:0000313" key="1">
    <source>
        <dbReference type="EMBL" id="BCB88840.1"/>
    </source>
</evidence>
<sequence length="94" mass="10132">MTGFSPELIQRGFSMERVNHRDELRSALRDAIDQLGRARDDVEGGKAPLPSDLRAALDNVANAYARATALTAVGQLERFVVGSVEGAAIPEPKK</sequence>
<name>A0A6F8YRR5_9ACTN</name>
<dbReference type="AlphaFoldDB" id="A0A6F8YRR5"/>
<dbReference type="RefSeq" id="WP_173160471.1">
    <property type="nucleotide sequence ID" value="NZ_AP022871.1"/>
</dbReference>
<dbReference type="Proteomes" id="UP000503011">
    <property type="component" value="Chromosome"/>
</dbReference>
<reference evidence="1 2" key="2">
    <citation type="submission" date="2020-03" db="EMBL/GenBank/DDBJ databases">
        <authorList>
            <person name="Ichikawa N."/>
            <person name="Kimura A."/>
            <person name="Kitahashi Y."/>
            <person name="Uohara A."/>
        </authorList>
    </citation>
    <scope>NUCLEOTIDE SEQUENCE [LARGE SCALE GENOMIC DNA]</scope>
    <source>
        <strain evidence="1 2">NBRC 105367</strain>
    </source>
</reference>
<keyword evidence="2" id="KW-1185">Reference proteome</keyword>
<accession>A0A6F8YRR5</accession>
<reference evidence="1 2" key="1">
    <citation type="submission" date="2020-03" db="EMBL/GenBank/DDBJ databases">
        <title>Whole genome shotgun sequence of Phytohabitans suffuscus NBRC 105367.</title>
        <authorList>
            <person name="Komaki H."/>
            <person name="Tamura T."/>
        </authorList>
    </citation>
    <scope>NUCLEOTIDE SEQUENCE [LARGE SCALE GENOMIC DNA]</scope>
    <source>
        <strain evidence="1 2">NBRC 105367</strain>
    </source>
</reference>
<evidence type="ECO:0000313" key="2">
    <source>
        <dbReference type="Proteomes" id="UP000503011"/>
    </source>
</evidence>
<dbReference type="EMBL" id="AP022871">
    <property type="protein sequence ID" value="BCB88840.1"/>
    <property type="molecule type" value="Genomic_DNA"/>
</dbReference>
<dbReference type="KEGG" id="psuu:Psuf_061530"/>
<protein>
    <submittedName>
        <fullName evidence="1">Uncharacterized protein</fullName>
    </submittedName>
</protein>
<gene>
    <name evidence="1" type="ORF">Psuf_061530</name>
</gene>